<dbReference type="EMBL" id="CP007547">
    <property type="protein sequence ID" value="AIL47564.1"/>
    <property type="molecule type" value="Genomic_DNA"/>
</dbReference>
<keyword evidence="6 7" id="KW-0998">Cell outer membrane</keyword>
<dbReference type="InterPro" id="IPR039426">
    <property type="entry name" value="TonB-dep_rcpt-like"/>
</dbReference>
<dbReference type="Pfam" id="PF07715">
    <property type="entry name" value="Plug"/>
    <property type="match status" value="1"/>
</dbReference>
<comment type="similarity">
    <text evidence="7">Belongs to the TonB-dependent receptor family.</text>
</comment>
<keyword evidence="5 7" id="KW-0472">Membrane</keyword>
<keyword evidence="4 7" id="KW-0812">Transmembrane</keyword>
<evidence type="ECO:0000256" key="8">
    <source>
        <dbReference type="SAM" id="SignalP"/>
    </source>
</evidence>
<dbReference type="InterPro" id="IPR023996">
    <property type="entry name" value="TonB-dep_OMP_SusC/RagA"/>
</dbReference>
<feature type="chain" id="PRO_5001717854" evidence="8">
    <location>
        <begin position="23"/>
        <end position="969"/>
    </location>
</feature>
<evidence type="ECO:0000313" key="11">
    <source>
        <dbReference type="Proteomes" id="UP000028933"/>
    </source>
</evidence>
<dbReference type="RefSeq" id="WP_021348632.1">
    <property type="nucleotide sequence ID" value="NZ_CP007547.1"/>
</dbReference>
<dbReference type="Gene3D" id="2.170.130.10">
    <property type="entry name" value="TonB-dependent receptor, plug domain"/>
    <property type="match status" value="1"/>
</dbReference>
<dbReference type="SUPFAM" id="SSF56935">
    <property type="entry name" value="Porins"/>
    <property type="match status" value="1"/>
</dbReference>
<evidence type="ECO:0000256" key="4">
    <source>
        <dbReference type="ARBA" id="ARBA00022692"/>
    </source>
</evidence>
<feature type="signal peptide" evidence="8">
    <location>
        <begin position="1"/>
        <end position="22"/>
    </location>
</feature>
<sequence>MNVKFKVLSAGVLFFMGQSVLAQNTKRDSATSTKSIEEVVIVGFGQKKTVKELTGALSTMNAKAIEDNPVATSVDKMLQGRVAGVQTGVSSGQPGGFASVRVRGISSINGVKDPIYIVDGVRIKSGNLSQGSVNGVANQGNVLANLNPNDIENITVLKDAVSTAMYGADAGSGVIIITTKKGKRGAAKFNMNFTQGITQDAVKRQGVLSADQYKKLLTYSIMNAYQGDPSYGDNFKNYQSSYDFVKGGGLDAEDGGYYSGILNSPYNTNWKKATQRDVAYMRNIEANMSGGNDKMTYFGSVNYFDQNSTVKGADFKRITATTSVAYQATERLKISTDIQMAYSNTNSQPEGGVYTNPLLGQYFNLPTDPLRNPDGSWYLGQNGRLTNGLFNNAAIQDYNYQRNQTSRIFANLQAEYKLAKGLTYKFVFAPEFINLLESAYYSPIHGDGRSSKGEKRDISTRYFNFNLQNILTYNFSVDLNNMSFTALQEAYRTQMDLVSANGMVVGSPYLQTMDNFIKPYSVGGQKNIDSRWGYGLVGHYDYDRIILLDASYRRDVLSNFTPGKKAGNFWSVGLGLDVARFDFMKDWKAMSMLKLRASYGKVGNQVLANPYALYSYRGNYNDLASADLRGVYNPNLSWETINPLNIGVDLGFLNNRITLTAEYYNKKSKDLLFQMPLQISQGLPSYWANIGDMVNKGFEFTLNADILKNSDGFNWSVNGNLSTLKNIITNLPGGDIINPPVGINGASMSGTILRQGESMNSYYMRKWAGVDPTNGDPLWYINGKDGATTNKYAEAKEAIQGTSLNKVTGGFGTNISYKGISLDAFFTYGFGGKILDQWMGYTVSDGSSIGNTPGYESQMDFWTPENPNASNPKPILDLGNKRSFAMSTRRLYKSDYIRLSNIKLAYTFKGDILEKTKLTSLQIYVLGNNVWTHTFDKNLRLDPEISVTGNYNLGIPIQKAYMLGVNIGF</sequence>
<evidence type="ECO:0000259" key="9">
    <source>
        <dbReference type="Pfam" id="PF07715"/>
    </source>
</evidence>
<dbReference type="Proteomes" id="UP000028933">
    <property type="component" value="Chromosome"/>
</dbReference>
<evidence type="ECO:0000256" key="6">
    <source>
        <dbReference type="ARBA" id="ARBA00023237"/>
    </source>
</evidence>
<accession>A0A077EMZ6</accession>
<dbReference type="GO" id="GO:0009279">
    <property type="term" value="C:cell outer membrane"/>
    <property type="evidence" value="ECO:0007669"/>
    <property type="project" value="UniProtKB-SubCell"/>
</dbReference>
<comment type="subcellular location">
    <subcellularLocation>
        <location evidence="1 7">Cell outer membrane</location>
        <topology evidence="1 7">Multi-pass membrane protein</topology>
    </subcellularLocation>
</comment>
<protein>
    <submittedName>
        <fullName evidence="10">TonB-dependent receptor</fullName>
    </submittedName>
</protein>
<dbReference type="InterPro" id="IPR036942">
    <property type="entry name" value="Beta-barrel_TonB_sf"/>
</dbReference>
<keyword evidence="10" id="KW-0675">Receptor</keyword>
<evidence type="ECO:0000256" key="5">
    <source>
        <dbReference type="ARBA" id="ARBA00023136"/>
    </source>
</evidence>
<feature type="domain" description="TonB-dependent receptor plug" evidence="9">
    <location>
        <begin position="50"/>
        <end position="174"/>
    </location>
</feature>
<dbReference type="InterPro" id="IPR023997">
    <property type="entry name" value="TonB-dep_OMP_SusC/RagA_CS"/>
</dbReference>
<gene>
    <name evidence="10" type="ORF">BD94_3789</name>
</gene>
<evidence type="ECO:0000256" key="1">
    <source>
        <dbReference type="ARBA" id="ARBA00004571"/>
    </source>
</evidence>
<dbReference type="Gene3D" id="2.40.170.20">
    <property type="entry name" value="TonB-dependent receptor, beta-barrel domain"/>
    <property type="match status" value="1"/>
</dbReference>
<dbReference type="HOGENOM" id="CLU_004317_0_1_10"/>
<dbReference type="NCBIfam" id="TIGR04057">
    <property type="entry name" value="SusC_RagA_signa"/>
    <property type="match status" value="1"/>
</dbReference>
<dbReference type="NCBIfam" id="TIGR04056">
    <property type="entry name" value="OMP_RagA_SusC"/>
    <property type="match status" value="1"/>
</dbReference>
<reference evidence="10" key="2">
    <citation type="journal article" date="2015" name="Genome Biol. Evol.">
        <title>Complete Genome Sequence and Transcriptomic Analysis of the Novel Pathogen Elizabethkingia anophelis in Response to Oxidative Stress.</title>
        <authorList>
            <person name="Li Y."/>
            <person name="Liu Y."/>
            <person name="Chew S.C."/>
            <person name="Tay M."/>
            <person name="Salido M.M."/>
            <person name="Teo J."/>
            <person name="Lauro F.M."/>
            <person name="Givskov M."/>
            <person name="Yang L."/>
        </authorList>
    </citation>
    <scope>NUCLEOTIDE SEQUENCE</scope>
    <source>
        <strain evidence="10">NUHP1</strain>
    </source>
</reference>
<dbReference type="AlphaFoldDB" id="A0A077EMZ6"/>
<dbReference type="eggNOG" id="COG4771">
    <property type="taxonomic scope" value="Bacteria"/>
</dbReference>
<evidence type="ECO:0000313" key="10">
    <source>
        <dbReference type="EMBL" id="AIL47564.1"/>
    </source>
</evidence>
<dbReference type="InterPro" id="IPR012910">
    <property type="entry name" value="Plug_dom"/>
</dbReference>
<dbReference type="STRING" id="1338011.BD94_3789"/>
<evidence type="ECO:0000256" key="3">
    <source>
        <dbReference type="ARBA" id="ARBA00022452"/>
    </source>
</evidence>
<keyword evidence="3 7" id="KW-1134">Transmembrane beta strand</keyword>
<keyword evidence="8" id="KW-0732">Signal</keyword>
<evidence type="ECO:0000256" key="2">
    <source>
        <dbReference type="ARBA" id="ARBA00022448"/>
    </source>
</evidence>
<keyword evidence="2 7" id="KW-0813">Transport</keyword>
<evidence type="ECO:0000256" key="7">
    <source>
        <dbReference type="PROSITE-ProRule" id="PRU01360"/>
    </source>
</evidence>
<dbReference type="PROSITE" id="PS52016">
    <property type="entry name" value="TONB_DEPENDENT_REC_3"/>
    <property type="match status" value="1"/>
</dbReference>
<reference evidence="10" key="1">
    <citation type="journal article" date="2013" name="Lancet">
        <title>First case of E anophelis outbreak in an intensive-care unit.</title>
        <authorList>
            <person name="Teo J."/>
            <person name="Tan S.Y."/>
            <person name="Tay M."/>
            <person name="Ding Y."/>
            <person name="Kjelleberg S."/>
            <person name="Givskov M."/>
            <person name="Lin R.T."/>
            <person name="Yang L."/>
        </authorList>
    </citation>
    <scope>NUCLEOTIDE SEQUENCE [LARGE SCALE GENOMIC DNA]</scope>
    <source>
        <strain evidence="10">NUHP1</strain>
    </source>
</reference>
<name>A0A077EMZ6_9FLAO</name>
<organism evidence="10 11">
    <name type="scientific">Elizabethkingia anophelis NUHP1</name>
    <dbReference type="NCBI Taxonomy" id="1338011"/>
    <lineage>
        <taxon>Bacteria</taxon>
        <taxon>Pseudomonadati</taxon>
        <taxon>Bacteroidota</taxon>
        <taxon>Flavobacteriia</taxon>
        <taxon>Flavobacteriales</taxon>
        <taxon>Weeksellaceae</taxon>
        <taxon>Elizabethkingia</taxon>
    </lineage>
</organism>
<dbReference type="KEGG" id="eao:BD94_3789"/>
<dbReference type="InterPro" id="IPR037066">
    <property type="entry name" value="Plug_dom_sf"/>
</dbReference>
<proteinExistence type="inferred from homology"/>